<dbReference type="Pfam" id="PF10075">
    <property type="entry name" value="CSN8_PSD8_EIF3K"/>
    <property type="match status" value="1"/>
</dbReference>
<proteinExistence type="predicted"/>
<evidence type="ECO:0000256" key="2">
    <source>
        <dbReference type="ARBA" id="ARBA00004496"/>
    </source>
</evidence>
<evidence type="ECO:0000256" key="3">
    <source>
        <dbReference type="ARBA" id="ARBA00022490"/>
    </source>
</evidence>
<keyword evidence="7" id="KW-1185">Reference proteome</keyword>
<sequence length="102" mass="11650">MASLDFTTMMEQCESQELESPGGVATPAVYSKLLALYLLKNDMTNAKFLWKRIPQPIKVGTPELNDIWRIGQKMWLREFPSVYQLLSQDWSEGVKPIMQAVA</sequence>
<evidence type="ECO:0000256" key="5">
    <source>
        <dbReference type="ARBA" id="ARBA00023242"/>
    </source>
</evidence>
<keyword evidence="5" id="KW-0539">Nucleus</keyword>
<name>A0ABM0LYI9_SACKO</name>
<gene>
    <name evidence="8" type="primary">LOC102806729</name>
</gene>
<dbReference type="GeneID" id="102806729"/>
<dbReference type="InterPro" id="IPR033205">
    <property type="entry name" value="COP9_CSN8"/>
</dbReference>
<reference evidence="8" key="1">
    <citation type="submission" date="2025-08" db="UniProtKB">
        <authorList>
            <consortium name="RefSeq"/>
        </authorList>
    </citation>
    <scope>IDENTIFICATION</scope>
    <source>
        <tissue evidence="8">Testes</tissue>
    </source>
</reference>
<organism evidence="7 8">
    <name type="scientific">Saccoglossus kowalevskii</name>
    <name type="common">Acorn worm</name>
    <dbReference type="NCBI Taxonomy" id="10224"/>
    <lineage>
        <taxon>Eukaryota</taxon>
        <taxon>Metazoa</taxon>
        <taxon>Hemichordata</taxon>
        <taxon>Enteropneusta</taxon>
        <taxon>Harrimaniidae</taxon>
        <taxon>Saccoglossus</taxon>
    </lineage>
</organism>
<dbReference type="InterPro" id="IPR033464">
    <property type="entry name" value="CSN8_PSD8_EIF3K"/>
</dbReference>
<evidence type="ECO:0000259" key="6">
    <source>
        <dbReference type="Pfam" id="PF10075"/>
    </source>
</evidence>
<feature type="non-terminal residue" evidence="8">
    <location>
        <position position="102"/>
    </location>
</feature>
<dbReference type="PANTHER" id="PTHR13339">
    <property type="entry name" value="COP9 SIGNALOSOME COMPLEX SUBUNIT 8"/>
    <property type="match status" value="1"/>
</dbReference>
<dbReference type="Proteomes" id="UP000694865">
    <property type="component" value="Unplaced"/>
</dbReference>
<evidence type="ECO:0000313" key="7">
    <source>
        <dbReference type="Proteomes" id="UP000694865"/>
    </source>
</evidence>
<evidence type="ECO:0000313" key="8">
    <source>
        <dbReference type="RefSeq" id="XP_006812830.1"/>
    </source>
</evidence>
<dbReference type="RefSeq" id="XP_006812830.1">
    <property type="nucleotide sequence ID" value="XM_006812767.1"/>
</dbReference>
<dbReference type="PANTHER" id="PTHR13339:SF0">
    <property type="entry name" value="COP9 SIGNALOSOME COMPLEX SUBUNIT 8"/>
    <property type="match status" value="1"/>
</dbReference>
<keyword evidence="4" id="KW-0736">Signalosome</keyword>
<feature type="domain" description="CSN8/PSMD8/EIF3K" evidence="6">
    <location>
        <begin position="27"/>
        <end position="100"/>
    </location>
</feature>
<keyword evidence="3" id="KW-0963">Cytoplasm</keyword>
<evidence type="ECO:0000256" key="4">
    <source>
        <dbReference type="ARBA" id="ARBA00022790"/>
    </source>
</evidence>
<protein>
    <submittedName>
        <fullName evidence="8">COP9 signalosome complex subunit 8-like</fullName>
    </submittedName>
</protein>
<comment type="subcellular location">
    <subcellularLocation>
        <location evidence="2">Cytoplasm</location>
    </subcellularLocation>
    <subcellularLocation>
        <location evidence="1">Nucleus</location>
    </subcellularLocation>
</comment>
<evidence type="ECO:0000256" key="1">
    <source>
        <dbReference type="ARBA" id="ARBA00004123"/>
    </source>
</evidence>
<accession>A0ABM0LYI9</accession>